<dbReference type="AlphaFoldDB" id="A0A090T1K9"/>
<evidence type="ECO:0000313" key="2">
    <source>
        <dbReference type="Proteomes" id="UP000029224"/>
    </source>
</evidence>
<reference evidence="1 2" key="2">
    <citation type="submission" date="2014-09" db="EMBL/GenBank/DDBJ databases">
        <authorList>
            <consortium name="NBRP consortium"/>
            <person name="Sawabe T."/>
            <person name="Meirelles P."/>
            <person name="Nakanishi M."/>
            <person name="Sayaka M."/>
            <person name="Hattori M."/>
            <person name="Ohkuma M."/>
        </authorList>
    </citation>
    <scope>NUCLEOTIDE SEQUENCE [LARGE SCALE GENOMIC DNA]</scope>
    <source>
        <strain evidence="1 2">JCM 19240</strain>
    </source>
</reference>
<sequence>MASTINKFNPNKLLNSKWTAVTPKQKEKHFIVVEVDCDEEGVIIGCQLEAIMSKRAIEMDWRELKDRGSWLQGWK</sequence>
<evidence type="ECO:0000313" key="1">
    <source>
        <dbReference type="EMBL" id="GAL33866.1"/>
    </source>
</evidence>
<dbReference type="Proteomes" id="UP000029224">
    <property type="component" value="Unassembled WGS sequence"/>
</dbReference>
<evidence type="ECO:0008006" key="3">
    <source>
        <dbReference type="Google" id="ProtNLM"/>
    </source>
</evidence>
<dbReference type="EMBL" id="BBMT01000004">
    <property type="protein sequence ID" value="GAL33866.1"/>
    <property type="molecule type" value="Genomic_DNA"/>
</dbReference>
<reference evidence="1 2" key="1">
    <citation type="submission" date="2014-09" db="EMBL/GenBank/DDBJ databases">
        <title>Vibrio maritimus JCM 19240. (C210) whole genome shotgun sequence.</title>
        <authorList>
            <person name="Sawabe T."/>
            <person name="Meirelles P."/>
            <person name="Nakanishi M."/>
            <person name="Sayaka M."/>
            <person name="Hattori M."/>
            <person name="Ohkuma M."/>
        </authorList>
    </citation>
    <scope>NUCLEOTIDE SEQUENCE [LARGE SCALE GENOMIC DNA]</scope>
    <source>
        <strain evidence="1 2">JCM 19240</strain>
    </source>
</reference>
<comment type="caution">
    <text evidence="1">The sequence shown here is derived from an EMBL/GenBank/DDBJ whole genome shotgun (WGS) entry which is preliminary data.</text>
</comment>
<dbReference type="Pfam" id="PF09493">
    <property type="entry name" value="DUF2389"/>
    <property type="match status" value="1"/>
</dbReference>
<proteinExistence type="predicted"/>
<accession>A0A090T1K9</accession>
<dbReference type="NCBIfam" id="TIGR02450">
    <property type="entry name" value="TIGR02450 family Trp-rich protein"/>
    <property type="match status" value="1"/>
</dbReference>
<keyword evidence="2" id="KW-1185">Reference proteome</keyword>
<gene>
    <name evidence="1" type="ORF">JCM19240_774</name>
</gene>
<name>A0A090T1K9_9VIBR</name>
<organism evidence="1 2">
    <name type="scientific">Vibrio maritimus</name>
    <dbReference type="NCBI Taxonomy" id="990268"/>
    <lineage>
        <taxon>Bacteria</taxon>
        <taxon>Pseudomonadati</taxon>
        <taxon>Pseudomonadota</taxon>
        <taxon>Gammaproteobacteria</taxon>
        <taxon>Vibrionales</taxon>
        <taxon>Vibrionaceae</taxon>
        <taxon>Vibrio</taxon>
    </lineage>
</organism>
<dbReference type="InterPro" id="IPR012663">
    <property type="entry name" value="CHP02450_Tryp"/>
</dbReference>
<protein>
    <recommendedName>
        <fullName evidence="3">TIGR02450 family Trp-rich protein</fullName>
    </recommendedName>
</protein>